<keyword evidence="1" id="KW-1133">Transmembrane helix</keyword>
<comment type="caution">
    <text evidence="2">The sequence shown here is derived from an EMBL/GenBank/DDBJ whole genome shotgun (WGS) entry which is preliminary data.</text>
</comment>
<accession>A0AAD8BBE9</accession>
<reference evidence="2" key="1">
    <citation type="journal article" date="2023" name="PLoS Negl. Trop. Dis.">
        <title>A genome sequence for Biomphalaria pfeifferi, the major vector snail for the human-infecting parasite Schistosoma mansoni.</title>
        <authorList>
            <person name="Bu L."/>
            <person name="Lu L."/>
            <person name="Laidemitt M.R."/>
            <person name="Zhang S.M."/>
            <person name="Mutuku M."/>
            <person name="Mkoji G."/>
            <person name="Steinauer M."/>
            <person name="Loker E.S."/>
        </authorList>
    </citation>
    <scope>NUCLEOTIDE SEQUENCE</scope>
    <source>
        <strain evidence="2">KasaAsao</strain>
    </source>
</reference>
<protein>
    <submittedName>
        <fullName evidence="2">Uncharacterized protein</fullName>
    </submittedName>
</protein>
<name>A0AAD8BBE9_BIOPF</name>
<sequence>MMDLQVDCLDIVNIFAIVGCPHQTNYTRKLINQDSFSDIFDNTPVTDVATGLVFANMDIFSCNLPGRSNQARKWKVLASLRNTEIFKQRAISTPWFAPTIHEKQISSCNRNSISLCNNSVSLQRQCQSFFPYTSLENIVHNYNLCKVCNFELSQFSLFVPVFPVLYTPVEIFPEKESLEASMLPWTEAKCDMSGNVSEAVCHIVKCKTIEGFYLRRDGTCRKFNLLVIGLQMDTFPFAEKERDIVMDYITYYLTHVLDITVLTVLKSPLYCLNGELQCNMLFFTLLFDEDSSALEDFFYYTYRRELTVLAAQLRSVIDRIIGNTSGSESSAKGEAIWKQSTRKPLLNVTLASLNNWRWCEQLPKRRIWTFFVLSSSRKFHPICLCKVPNIDVNVGRNECLRSVRCHFQCYDEVTWNISNSAPLMFLSMYSCLLSYLFLLYLIH</sequence>
<keyword evidence="1" id="KW-0812">Transmembrane</keyword>
<keyword evidence="1" id="KW-0472">Membrane</keyword>
<evidence type="ECO:0000256" key="1">
    <source>
        <dbReference type="SAM" id="Phobius"/>
    </source>
</evidence>
<dbReference type="Proteomes" id="UP001233172">
    <property type="component" value="Unassembled WGS sequence"/>
</dbReference>
<dbReference type="EMBL" id="JASAOG010000102">
    <property type="protein sequence ID" value="KAK0051565.1"/>
    <property type="molecule type" value="Genomic_DNA"/>
</dbReference>
<reference evidence="2" key="2">
    <citation type="submission" date="2023-04" db="EMBL/GenBank/DDBJ databases">
        <authorList>
            <person name="Bu L."/>
            <person name="Lu L."/>
            <person name="Laidemitt M.R."/>
            <person name="Zhang S.M."/>
            <person name="Mutuku M."/>
            <person name="Mkoji G."/>
            <person name="Steinauer M."/>
            <person name="Loker E.S."/>
        </authorList>
    </citation>
    <scope>NUCLEOTIDE SEQUENCE</scope>
    <source>
        <strain evidence="2">KasaAsao</strain>
        <tissue evidence="2">Whole Snail</tissue>
    </source>
</reference>
<organism evidence="2 3">
    <name type="scientific">Biomphalaria pfeifferi</name>
    <name type="common">Bloodfluke planorb</name>
    <name type="synonym">Freshwater snail</name>
    <dbReference type="NCBI Taxonomy" id="112525"/>
    <lineage>
        <taxon>Eukaryota</taxon>
        <taxon>Metazoa</taxon>
        <taxon>Spiralia</taxon>
        <taxon>Lophotrochozoa</taxon>
        <taxon>Mollusca</taxon>
        <taxon>Gastropoda</taxon>
        <taxon>Heterobranchia</taxon>
        <taxon>Euthyneura</taxon>
        <taxon>Panpulmonata</taxon>
        <taxon>Hygrophila</taxon>
        <taxon>Lymnaeoidea</taxon>
        <taxon>Planorbidae</taxon>
        <taxon>Biomphalaria</taxon>
    </lineage>
</organism>
<feature type="transmembrane region" description="Helical" evidence="1">
    <location>
        <begin position="423"/>
        <end position="442"/>
    </location>
</feature>
<proteinExistence type="predicted"/>
<keyword evidence="3" id="KW-1185">Reference proteome</keyword>
<dbReference type="AlphaFoldDB" id="A0AAD8BBE9"/>
<evidence type="ECO:0000313" key="2">
    <source>
        <dbReference type="EMBL" id="KAK0051565.1"/>
    </source>
</evidence>
<gene>
    <name evidence="2" type="ORF">Bpfe_018954</name>
</gene>
<evidence type="ECO:0000313" key="3">
    <source>
        <dbReference type="Proteomes" id="UP001233172"/>
    </source>
</evidence>